<keyword evidence="2" id="KW-0378">Hydrolase</keyword>
<keyword evidence="3" id="KW-0326">Glycosidase</keyword>
<evidence type="ECO:0000256" key="4">
    <source>
        <dbReference type="RuleBase" id="RU003690"/>
    </source>
</evidence>
<proteinExistence type="inferred from homology"/>
<dbReference type="GO" id="GO:0016052">
    <property type="term" value="P:carbohydrate catabolic process"/>
    <property type="evidence" value="ECO:0007669"/>
    <property type="project" value="TreeGrafter"/>
</dbReference>
<dbReference type="InterPro" id="IPR017853">
    <property type="entry name" value="GH"/>
</dbReference>
<dbReference type="GO" id="GO:0005829">
    <property type="term" value="C:cytosol"/>
    <property type="evidence" value="ECO:0007669"/>
    <property type="project" value="TreeGrafter"/>
</dbReference>
<dbReference type="RefSeq" id="WP_087158924.1">
    <property type="nucleotide sequence ID" value="NZ_NFKM01000016.1"/>
</dbReference>
<accession>A0A1Y4LSV8</accession>
<dbReference type="PROSITE" id="PS00653">
    <property type="entry name" value="GLYCOSYL_HYDROL_F1_2"/>
    <property type="match status" value="1"/>
</dbReference>
<evidence type="ECO:0000256" key="1">
    <source>
        <dbReference type="ARBA" id="ARBA00010838"/>
    </source>
</evidence>
<comment type="similarity">
    <text evidence="1 4">Belongs to the glycosyl hydrolase 1 family.</text>
</comment>
<dbReference type="GO" id="GO:0008422">
    <property type="term" value="F:beta-glucosidase activity"/>
    <property type="evidence" value="ECO:0007669"/>
    <property type="project" value="TreeGrafter"/>
</dbReference>
<keyword evidence="6" id="KW-1185">Reference proteome</keyword>
<dbReference type="Pfam" id="PF00232">
    <property type="entry name" value="Glyco_hydro_1"/>
    <property type="match status" value="1"/>
</dbReference>
<dbReference type="AlphaFoldDB" id="A0A1Y4LSV8"/>
<evidence type="ECO:0000256" key="3">
    <source>
        <dbReference type="ARBA" id="ARBA00023295"/>
    </source>
</evidence>
<evidence type="ECO:0000256" key="2">
    <source>
        <dbReference type="ARBA" id="ARBA00022801"/>
    </source>
</evidence>
<evidence type="ECO:0000313" key="6">
    <source>
        <dbReference type="Proteomes" id="UP000195447"/>
    </source>
</evidence>
<name>A0A1Y4LSV8_9FIRM</name>
<dbReference type="PANTHER" id="PTHR10353:SF122">
    <property type="entry name" value="6-PHOSPHO-BETA-GLUCOSIDASE ASCB-RELATED"/>
    <property type="match status" value="1"/>
</dbReference>
<dbReference type="EMBL" id="NFKM01000016">
    <property type="protein sequence ID" value="OUP58679.1"/>
    <property type="molecule type" value="Genomic_DNA"/>
</dbReference>
<dbReference type="Gene3D" id="3.20.20.80">
    <property type="entry name" value="Glycosidases"/>
    <property type="match status" value="1"/>
</dbReference>
<dbReference type="FunFam" id="3.20.20.80:FF:000004">
    <property type="entry name" value="Beta-glucosidase 6-phospho-beta-glucosidase"/>
    <property type="match status" value="1"/>
</dbReference>
<dbReference type="PRINTS" id="PR00131">
    <property type="entry name" value="GLHYDRLASE1"/>
</dbReference>
<protein>
    <submittedName>
        <fullName evidence="5">Beta-glucosidase</fullName>
    </submittedName>
</protein>
<organism evidence="5 6">
    <name type="scientific">Faecalitalea cylindroides</name>
    <dbReference type="NCBI Taxonomy" id="39483"/>
    <lineage>
        <taxon>Bacteria</taxon>
        <taxon>Bacillati</taxon>
        <taxon>Bacillota</taxon>
        <taxon>Erysipelotrichia</taxon>
        <taxon>Erysipelotrichales</taxon>
        <taxon>Erysipelotrichaceae</taxon>
        <taxon>Faecalitalea</taxon>
    </lineage>
</organism>
<comment type="caution">
    <text evidence="5">The sequence shown here is derived from an EMBL/GenBank/DDBJ whole genome shotgun (WGS) entry which is preliminary data.</text>
</comment>
<dbReference type="Proteomes" id="UP000195447">
    <property type="component" value="Unassembled WGS sequence"/>
</dbReference>
<evidence type="ECO:0000313" key="5">
    <source>
        <dbReference type="EMBL" id="OUP58679.1"/>
    </source>
</evidence>
<sequence>MKQMPTGFPKNFLWGGAIAANQAEGAYDEGGKGLCVADILKVQDKGSLKKKSNKEATTESIEFALKDKEGYYPKRYGIDFYHTYKEDLKLLAGTGMNSFRTSINWARIFPNGDDETPNEEGLQFYDDLFDEMHKNGMEPLVTLSHYEMPLNIALKYNGWYSRETIDMFVRYAKTVFERYRDKVKYWITVNQINLIHHESFNHLGIPADRVENLWEAKFQGIHNECTACALATKIGHEINPDFQIGMMVYDGLSEPLTCKPEDVFANMKRNQMEYFFSDLLIRGEYPGYAIRFFNEKGFNLDIRLDDEKVLKENTADFLAISYYYTICSSAESMKSYGVNEDGALMNPHLDASEWGWAIDPLGLRTVLNYYYDRYQKPIIIAENGFGTFDKVEEDGTIHDSRRIMYLREHVKALKEAIKDGVEVIGYYPWGPIDIVSCSSSEMSKRYGFIYVDLDDYGKGTGKRIKKDSYDWYKRVIESNGENLE</sequence>
<dbReference type="InterPro" id="IPR001360">
    <property type="entry name" value="Glyco_hydro_1"/>
</dbReference>
<dbReference type="PANTHER" id="PTHR10353">
    <property type="entry name" value="GLYCOSYL HYDROLASE"/>
    <property type="match status" value="1"/>
</dbReference>
<gene>
    <name evidence="5" type="ORF">B5F14_07920</name>
</gene>
<dbReference type="InterPro" id="IPR033132">
    <property type="entry name" value="GH_1_N_CS"/>
</dbReference>
<reference evidence="6" key="1">
    <citation type="submission" date="2017-04" db="EMBL/GenBank/DDBJ databases">
        <title>Function of individual gut microbiota members based on whole genome sequencing of pure cultures obtained from chicken caecum.</title>
        <authorList>
            <person name="Medvecky M."/>
            <person name="Cejkova D."/>
            <person name="Polansky O."/>
            <person name="Karasova D."/>
            <person name="Kubasova T."/>
            <person name="Cizek A."/>
            <person name="Rychlik I."/>
        </authorList>
    </citation>
    <scope>NUCLEOTIDE SEQUENCE [LARGE SCALE GENOMIC DNA]</scope>
    <source>
        <strain evidence="6">An178</strain>
    </source>
</reference>
<dbReference type="SUPFAM" id="SSF51445">
    <property type="entry name" value="(Trans)glycosidases"/>
    <property type="match status" value="1"/>
</dbReference>